<comment type="similarity">
    <text evidence="1">Belongs to the membrane fusion protein (MFP) (TC 8.A.1) family.</text>
</comment>
<evidence type="ECO:0000259" key="5">
    <source>
        <dbReference type="Pfam" id="PF25944"/>
    </source>
</evidence>
<evidence type="ECO:0000259" key="4">
    <source>
        <dbReference type="Pfam" id="PF25917"/>
    </source>
</evidence>
<dbReference type="Pfam" id="PF25944">
    <property type="entry name" value="Beta-barrel_RND"/>
    <property type="match status" value="1"/>
</dbReference>
<dbReference type="Proteomes" id="UP000008721">
    <property type="component" value="Plasmid pSULKU01"/>
</dbReference>
<dbReference type="OrthoDB" id="9772050at2"/>
<gene>
    <name evidence="7" type="ordered locus">Sulku_2655</name>
</gene>
<dbReference type="Pfam" id="PF25917">
    <property type="entry name" value="BSH_RND"/>
    <property type="match status" value="1"/>
</dbReference>
<dbReference type="GO" id="GO:0046677">
    <property type="term" value="P:response to antibiotic"/>
    <property type="evidence" value="ECO:0007669"/>
    <property type="project" value="TreeGrafter"/>
</dbReference>
<feature type="domain" description="YknX-like C-terminal permuted SH3-like" evidence="6">
    <location>
        <begin position="299"/>
        <end position="366"/>
    </location>
</feature>
<dbReference type="InterPro" id="IPR006143">
    <property type="entry name" value="RND_pump_MFP"/>
</dbReference>
<organism evidence="7 8">
    <name type="scientific">Sulfuricurvum kujiense (strain ATCC BAA-921 / DSM 16994 / JCM 11577 / YK-1)</name>
    <dbReference type="NCBI Taxonomy" id="709032"/>
    <lineage>
        <taxon>Bacteria</taxon>
        <taxon>Pseudomonadati</taxon>
        <taxon>Campylobacterota</taxon>
        <taxon>Epsilonproteobacteria</taxon>
        <taxon>Campylobacterales</taxon>
        <taxon>Sulfurimonadaceae</taxon>
        <taxon>Sulfuricurvum</taxon>
    </lineage>
</organism>
<protein>
    <submittedName>
        <fullName evidence="7">Efflux transporter, RND family, MFP subunit</fullName>
    </submittedName>
</protein>
<dbReference type="GO" id="GO:0005886">
    <property type="term" value="C:plasma membrane"/>
    <property type="evidence" value="ECO:0007669"/>
    <property type="project" value="TreeGrafter"/>
</dbReference>
<dbReference type="PANTHER" id="PTHR30158:SF3">
    <property type="entry name" value="MULTIDRUG EFFLUX PUMP SUBUNIT ACRA-RELATED"/>
    <property type="match status" value="1"/>
</dbReference>
<dbReference type="Pfam" id="PF25989">
    <property type="entry name" value="YknX_C"/>
    <property type="match status" value="1"/>
</dbReference>
<dbReference type="Gene3D" id="2.40.420.20">
    <property type="match status" value="1"/>
</dbReference>
<feature type="domain" description="Multidrug resistance protein MdtA-like alpha-helical hairpin" evidence="3">
    <location>
        <begin position="110"/>
        <end position="176"/>
    </location>
</feature>
<dbReference type="AlphaFoldDB" id="E4U3N9"/>
<dbReference type="KEGG" id="sku:Sulku_2655"/>
<keyword evidence="2" id="KW-0732">Signal</keyword>
<feature type="chain" id="PRO_5003190379" evidence="2">
    <location>
        <begin position="27"/>
        <end position="376"/>
    </location>
</feature>
<geneLocation type="plasmid" evidence="7 8">
    <name>pSULKU01</name>
</geneLocation>
<dbReference type="InterPro" id="IPR058624">
    <property type="entry name" value="MdtA-like_HH"/>
</dbReference>
<evidence type="ECO:0000259" key="3">
    <source>
        <dbReference type="Pfam" id="PF25876"/>
    </source>
</evidence>
<dbReference type="NCBIfam" id="TIGR01730">
    <property type="entry name" value="RND_mfp"/>
    <property type="match status" value="1"/>
</dbReference>
<dbReference type="GO" id="GO:0022857">
    <property type="term" value="F:transmembrane transporter activity"/>
    <property type="evidence" value="ECO:0007669"/>
    <property type="project" value="InterPro"/>
</dbReference>
<feature type="domain" description="Multidrug resistance protein MdtA-like beta-barrel" evidence="5">
    <location>
        <begin position="211"/>
        <end position="291"/>
    </location>
</feature>
<keyword evidence="7" id="KW-0614">Plasmid</keyword>
<dbReference type="PANTHER" id="PTHR30158">
    <property type="entry name" value="ACRA/E-RELATED COMPONENT OF DRUG EFFLUX TRANSPORTER"/>
    <property type="match status" value="1"/>
</dbReference>
<dbReference type="SUPFAM" id="SSF111369">
    <property type="entry name" value="HlyD-like secretion proteins"/>
    <property type="match status" value="1"/>
</dbReference>
<proteinExistence type="inferred from homology"/>
<dbReference type="InterPro" id="IPR058637">
    <property type="entry name" value="YknX-like_C"/>
</dbReference>
<dbReference type="HOGENOM" id="CLU_018816_2_1_7"/>
<dbReference type="Gene3D" id="1.10.287.470">
    <property type="entry name" value="Helix hairpin bin"/>
    <property type="match status" value="1"/>
</dbReference>
<keyword evidence="8" id="KW-1185">Reference proteome</keyword>
<dbReference type="Gene3D" id="2.40.30.170">
    <property type="match status" value="1"/>
</dbReference>
<dbReference type="Pfam" id="PF25876">
    <property type="entry name" value="HH_MFP_RND"/>
    <property type="match status" value="1"/>
</dbReference>
<evidence type="ECO:0000256" key="2">
    <source>
        <dbReference type="SAM" id="SignalP"/>
    </source>
</evidence>
<dbReference type="InterPro" id="IPR058625">
    <property type="entry name" value="MdtA-like_BSH"/>
</dbReference>
<dbReference type="Gene3D" id="2.40.50.100">
    <property type="match status" value="1"/>
</dbReference>
<reference evidence="7 8" key="1">
    <citation type="journal article" date="2012" name="Stand. Genomic Sci.">
        <title>Complete genome sequence of the sulfur compounds oxidizing chemolithoautotroph Sulfuricurvum kujiense type strain (YK-1(T)).</title>
        <authorList>
            <person name="Han C."/>
            <person name="Kotsyurbenko O."/>
            <person name="Chertkov O."/>
            <person name="Held B."/>
            <person name="Lapidus A."/>
            <person name="Nolan M."/>
            <person name="Lucas S."/>
            <person name="Hammon N."/>
            <person name="Deshpande S."/>
            <person name="Cheng J.F."/>
            <person name="Tapia R."/>
            <person name="Goodwin L.A."/>
            <person name="Pitluck S."/>
            <person name="Liolios K."/>
            <person name="Pagani I."/>
            <person name="Ivanova N."/>
            <person name="Mavromatis K."/>
            <person name="Mikhailova N."/>
            <person name="Pati A."/>
            <person name="Chen A."/>
            <person name="Palaniappan K."/>
            <person name="Land M."/>
            <person name="Hauser L."/>
            <person name="Chang Y.J."/>
            <person name="Jeffries C.D."/>
            <person name="Brambilla E.M."/>
            <person name="Rohde M."/>
            <person name="Spring S."/>
            <person name="Sikorski J."/>
            <person name="Goker M."/>
            <person name="Woyke T."/>
            <person name="Bristow J."/>
            <person name="Eisen J.A."/>
            <person name="Markowitz V."/>
            <person name="Hugenholtz P."/>
            <person name="Kyrpides N.C."/>
            <person name="Klenk H.P."/>
            <person name="Detter J.C."/>
        </authorList>
    </citation>
    <scope>NUCLEOTIDE SEQUENCE [LARGE SCALE GENOMIC DNA]</scope>
    <source>
        <strain evidence="8">ATCC BAA-921 / DSM 16994 / JCM 11577 / YK-1</strain>
    </source>
</reference>
<accession>E4U3N9</accession>
<sequence>MKRITNPILSVSAAILVGVIPLSLQGAQKTPAEQSQQVPKVDVYKVGSAQPIPVTFAYPARLNALANATVTSRITGVLIQKLYTEGSFVKKGDLLYRIEPDSYAALVNERSADLEVKKAAFTNAQRDWERVENLFKNNAISKKEYDASLSAYEMAKADVSSAKARLQSAKIDLNYTAVKAPISGIVEMKQIDVGNVVTAGTPLVSITQVDPIYAEFSIPDVDVRKAGGSLQNLAKGGKLQVSFNYNGTLYSGIVDYVAPQINTNTGSIKVRARLKNPNNALIPGAFGRINIVGVHAEGAITVPQKAVLQNKMGTIVMVVDKGVVGIRPIKLGKKSGDGFIIEQGLKAGDTVIVNNFFRIQPGAPVAIDKVVNSEGK</sequence>
<dbReference type="EMBL" id="CP002356">
    <property type="protein sequence ID" value="ADR35305.1"/>
    <property type="molecule type" value="Genomic_DNA"/>
</dbReference>
<feature type="domain" description="Multidrug resistance protein MdtA-like barrel-sandwich hybrid" evidence="4">
    <location>
        <begin position="67"/>
        <end position="207"/>
    </location>
</feature>
<evidence type="ECO:0000313" key="8">
    <source>
        <dbReference type="Proteomes" id="UP000008721"/>
    </source>
</evidence>
<dbReference type="GO" id="GO:0030313">
    <property type="term" value="C:cell envelope"/>
    <property type="evidence" value="ECO:0007669"/>
    <property type="project" value="UniProtKB-SubCell"/>
</dbReference>
<dbReference type="RefSeq" id="WP_013449917.1">
    <property type="nucleotide sequence ID" value="NC_014754.1"/>
</dbReference>
<dbReference type="eggNOG" id="COG0845">
    <property type="taxonomic scope" value="Bacteria"/>
</dbReference>
<evidence type="ECO:0000259" key="6">
    <source>
        <dbReference type="Pfam" id="PF25989"/>
    </source>
</evidence>
<feature type="signal peptide" evidence="2">
    <location>
        <begin position="1"/>
        <end position="26"/>
    </location>
</feature>
<evidence type="ECO:0000313" key="7">
    <source>
        <dbReference type="EMBL" id="ADR35305.1"/>
    </source>
</evidence>
<dbReference type="InterPro" id="IPR058626">
    <property type="entry name" value="MdtA-like_b-barrel"/>
</dbReference>
<evidence type="ECO:0000256" key="1">
    <source>
        <dbReference type="ARBA" id="ARBA00009477"/>
    </source>
</evidence>
<name>E4U3N9_SULKY</name>